<dbReference type="InterPro" id="IPR013786">
    <property type="entry name" value="AcylCoA_DH/ox_N"/>
</dbReference>
<dbReference type="InterPro" id="IPR009100">
    <property type="entry name" value="AcylCoA_DH/oxidase_NM_dom_sf"/>
</dbReference>
<dbReference type="GO" id="GO:0033539">
    <property type="term" value="P:fatty acid beta-oxidation using acyl-CoA dehydrogenase"/>
    <property type="evidence" value="ECO:0007669"/>
    <property type="project" value="TreeGrafter"/>
</dbReference>
<gene>
    <name evidence="3" type="ORF">SAMN05216382_0435</name>
</gene>
<evidence type="ECO:0000313" key="3">
    <source>
        <dbReference type="EMBL" id="SEK45141.1"/>
    </source>
</evidence>
<proteinExistence type="predicted"/>
<dbReference type="PANTHER" id="PTHR48083">
    <property type="entry name" value="MEDIUM-CHAIN SPECIFIC ACYL-COA DEHYDROGENASE, MITOCHONDRIAL-RELATED"/>
    <property type="match status" value="1"/>
</dbReference>
<dbReference type="InterPro" id="IPR036250">
    <property type="entry name" value="AcylCo_DH-like_C"/>
</dbReference>
<dbReference type="PANTHER" id="PTHR48083:SF37">
    <property type="entry name" value="DEHYDROGENASE, PUTATIVE-RELATED"/>
    <property type="match status" value="1"/>
</dbReference>
<evidence type="ECO:0000256" key="1">
    <source>
        <dbReference type="ARBA" id="ARBA00023002"/>
    </source>
</evidence>
<sequence length="363" mass="39274">MLMHREESGMRKVVERLRPVVRAWDQANGDEDFPKERLRALVALGATTAFVSLGDEGAVTDLLTTLRLIGDADLSLGRIYEGHVNAAQLVHAYGSAAQREALARDLSVGRIYGVWNTEPAPGMRIEQVAGGHRLSGAKSFATGAGHIDKALITASRGDGGKQMVLADLSDTAARVDNSAWQVRGMRGTRSGTLDFDGMVVGDDALIGQAGDYEREPRFSAGAWRFTAVQLGAVEALVRHWRDHLIATSKANDPIQRARIAAVIVATRSAGLWVERAARLAESGSPHAIAHVLMTRGVVEEAGLLAMEGAARAIGTASFFANSRVDRITRDLGLYLRQPVPDQARDRAAAAWIEADRWVDDPWW</sequence>
<dbReference type="STRING" id="1855283.SAMN05216382_0435"/>
<dbReference type="Gene3D" id="2.40.110.10">
    <property type="entry name" value="Butyryl-CoA Dehydrogenase, subunit A, domain 2"/>
    <property type="match status" value="1"/>
</dbReference>
<dbReference type="EMBL" id="FNZZ01000001">
    <property type="protein sequence ID" value="SEK45141.1"/>
    <property type="molecule type" value="Genomic_DNA"/>
</dbReference>
<keyword evidence="1" id="KW-0560">Oxidoreductase</keyword>
<dbReference type="PIRSF" id="PIRSF016578">
    <property type="entry name" value="HsaA"/>
    <property type="match status" value="1"/>
</dbReference>
<organism evidence="3 4">
    <name type="scientific">Sphingomonas palmae</name>
    <dbReference type="NCBI Taxonomy" id="1855283"/>
    <lineage>
        <taxon>Bacteria</taxon>
        <taxon>Pseudomonadati</taxon>
        <taxon>Pseudomonadota</taxon>
        <taxon>Alphaproteobacteria</taxon>
        <taxon>Sphingomonadales</taxon>
        <taxon>Sphingomonadaceae</taxon>
        <taxon>Sphingomonas</taxon>
    </lineage>
</organism>
<dbReference type="GO" id="GO:0003995">
    <property type="term" value="F:acyl-CoA dehydrogenase activity"/>
    <property type="evidence" value="ECO:0007669"/>
    <property type="project" value="TreeGrafter"/>
</dbReference>
<dbReference type="InterPro" id="IPR046373">
    <property type="entry name" value="Acyl-CoA_Oxase/DH_mid-dom_sf"/>
</dbReference>
<dbReference type="SUPFAM" id="SSF47203">
    <property type="entry name" value="Acyl-CoA dehydrogenase C-terminal domain-like"/>
    <property type="match status" value="1"/>
</dbReference>
<dbReference type="Proteomes" id="UP000199214">
    <property type="component" value="Unassembled WGS sequence"/>
</dbReference>
<dbReference type="GO" id="GO:0050660">
    <property type="term" value="F:flavin adenine dinucleotide binding"/>
    <property type="evidence" value="ECO:0007669"/>
    <property type="project" value="InterPro"/>
</dbReference>
<dbReference type="AlphaFoldDB" id="A0A1H7H496"/>
<reference evidence="4" key="1">
    <citation type="submission" date="2016-10" db="EMBL/GenBank/DDBJ databases">
        <authorList>
            <person name="Varghese N."/>
            <person name="Submissions S."/>
        </authorList>
    </citation>
    <scope>NUCLEOTIDE SEQUENCE [LARGE SCALE GENOMIC DNA]</scope>
    <source>
        <strain evidence="4">JS21-1</strain>
    </source>
</reference>
<evidence type="ECO:0000259" key="2">
    <source>
        <dbReference type="Pfam" id="PF02771"/>
    </source>
</evidence>
<dbReference type="Gene3D" id="1.10.540.10">
    <property type="entry name" value="Acyl-CoA dehydrogenase/oxidase, N-terminal domain"/>
    <property type="match status" value="1"/>
</dbReference>
<dbReference type="SUPFAM" id="SSF56645">
    <property type="entry name" value="Acyl-CoA dehydrogenase NM domain-like"/>
    <property type="match status" value="1"/>
</dbReference>
<protein>
    <submittedName>
        <fullName evidence="3">Acyl-CoA dehydrogenase</fullName>
    </submittedName>
</protein>
<evidence type="ECO:0000313" key="4">
    <source>
        <dbReference type="Proteomes" id="UP000199214"/>
    </source>
</evidence>
<accession>A0A1H7H496</accession>
<dbReference type="InterPro" id="IPR037069">
    <property type="entry name" value="AcylCoA_DH/ox_N_sf"/>
</dbReference>
<dbReference type="Pfam" id="PF02771">
    <property type="entry name" value="Acyl-CoA_dh_N"/>
    <property type="match status" value="1"/>
</dbReference>
<name>A0A1H7H496_9SPHN</name>
<dbReference type="InterPro" id="IPR050741">
    <property type="entry name" value="Acyl-CoA_dehydrogenase"/>
</dbReference>
<keyword evidence="4" id="KW-1185">Reference proteome</keyword>
<dbReference type="GO" id="GO:0005737">
    <property type="term" value="C:cytoplasm"/>
    <property type="evidence" value="ECO:0007669"/>
    <property type="project" value="TreeGrafter"/>
</dbReference>
<feature type="domain" description="Acyl-CoA dehydrogenase/oxidase N-terminal" evidence="2">
    <location>
        <begin position="14"/>
        <end position="105"/>
    </location>
</feature>